<protein>
    <submittedName>
        <fullName evidence="2">Uncharacterized protein</fullName>
    </submittedName>
</protein>
<proteinExistence type="predicted"/>
<feature type="region of interest" description="Disordered" evidence="1">
    <location>
        <begin position="1"/>
        <end position="23"/>
    </location>
</feature>
<dbReference type="AlphaFoldDB" id="A0A1J5R5J1"/>
<dbReference type="EMBL" id="MLJW01000576">
    <property type="protein sequence ID" value="OIQ84987.1"/>
    <property type="molecule type" value="Genomic_DNA"/>
</dbReference>
<comment type="caution">
    <text evidence="2">The sequence shown here is derived from an EMBL/GenBank/DDBJ whole genome shotgun (WGS) entry which is preliminary data.</text>
</comment>
<organism evidence="2">
    <name type="scientific">mine drainage metagenome</name>
    <dbReference type="NCBI Taxonomy" id="410659"/>
    <lineage>
        <taxon>unclassified sequences</taxon>
        <taxon>metagenomes</taxon>
        <taxon>ecological metagenomes</taxon>
    </lineage>
</organism>
<sequence>MATANGSAVGVRPMETVRRDGARPQLNPLDALAQLLADVRVWARHQRQDDLMRTMGEAQRMLAAGRQLFAEGHHG</sequence>
<name>A0A1J5R5J1_9ZZZZ</name>
<evidence type="ECO:0000256" key="1">
    <source>
        <dbReference type="SAM" id="MobiDB-lite"/>
    </source>
</evidence>
<gene>
    <name evidence="2" type="ORF">GALL_331800</name>
</gene>
<accession>A0A1J5R5J1</accession>
<reference evidence="2" key="1">
    <citation type="submission" date="2016-10" db="EMBL/GenBank/DDBJ databases">
        <title>Sequence of Gallionella enrichment culture.</title>
        <authorList>
            <person name="Poehlein A."/>
            <person name="Muehling M."/>
            <person name="Daniel R."/>
        </authorList>
    </citation>
    <scope>NUCLEOTIDE SEQUENCE</scope>
</reference>
<evidence type="ECO:0000313" key="2">
    <source>
        <dbReference type="EMBL" id="OIQ84987.1"/>
    </source>
</evidence>